<evidence type="ECO:0000313" key="4">
    <source>
        <dbReference type="Proteomes" id="UP000734511"/>
    </source>
</evidence>
<evidence type="ECO:0000313" key="3">
    <source>
        <dbReference type="EMBL" id="NJP47067.1"/>
    </source>
</evidence>
<comment type="caution">
    <text evidence="3">The sequence shown here is derived from an EMBL/GenBank/DDBJ whole genome shotgun (WGS) entry which is preliminary data.</text>
</comment>
<proteinExistence type="inferred from homology"/>
<sequence>MFVLSITYTAPLDQIDALLPSHVAWLDAHYADGTFLASGRKVPRTGGIIIATADNRTAIEAVVAQDPFFRNQAATYEITEFVATKTSPALESHRQQP</sequence>
<feature type="domain" description="YCII-related" evidence="2">
    <location>
        <begin position="1"/>
        <end position="81"/>
    </location>
</feature>
<gene>
    <name evidence="3" type="ORF">HCN08_27225</name>
</gene>
<dbReference type="Pfam" id="PF03795">
    <property type="entry name" value="YCII"/>
    <property type="match status" value="1"/>
</dbReference>
<protein>
    <recommendedName>
        <fullName evidence="2">YCII-related domain-containing protein</fullName>
    </recommendedName>
</protein>
<evidence type="ECO:0000259" key="2">
    <source>
        <dbReference type="Pfam" id="PF03795"/>
    </source>
</evidence>
<keyword evidence="4" id="KW-1185">Reference proteome</keyword>
<dbReference type="PANTHER" id="PTHR37828">
    <property type="entry name" value="GSR2449 PROTEIN"/>
    <property type="match status" value="1"/>
</dbReference>
<accession>A0ABX0ZWL6</accession>
<dbReference type="PANTHER" id="PTHR37828:SF1">
    <property type="entry name" value="YCII-RELATED DOMAIN-CONTAINING PROTEIN"/>
    <property type="match status" value="1"/>
</dbReference>
<organism evidence="3 4">
    <name type="scientific">Actinacidiphila epipremni</name>
    <dbReference type="NCBI Taxonomy" id="2053013"/>
    <lineage>
        <taxon>Bacteria</taxon>
        <taxon>Bacillati</taxon>
        <taxon>Actinomycetota</taxon>
        <taxon>Actinomycetes</taxon>
        <taxon>Kitasatosporales</taxon>
        <taxon>Streptomycetaceae</taxon>
        <taxon>Actinacidiphila</taxon>
    </lineage>
</organism>
<dbReference type="Proteomes" id="UP000734511">
    <property type="component" value="Unassembled WGS sequence"/>
</dbReference>
<name>A0ABX0ZWL6_9ACTN</name>
<dbReference type="InterPro" id="IPR005545">
    <property type="entry name" value="YCII"/>
</dbReference>
<dbReference type="SUPFAM" id="SSF54909">
    <property type="entry name" value="Dimeric alpha+beta barrel"/>
    <property type="match status" value="1"/>
</dbReference>
<dbReference type="Gene3D" id="3.30.70.1060">
    <property type="entry name" value="Dimeric alpha+beta barrel"/>
    <property type="match status" value="1"/>
</dbReference>
<dbReference type="RefSeq" id="WP_167985905.1">
    <property type="nucleotide sequence ID" value="NZ_JAATEJ010000026.1"/>
</dbReference>
<dbReference type="EMBL" id="JAATEJ010000026">
    <property type="protein sequence ID" value="NJP47067.1"/>
    <property type="molecule type" value="Genomic_DNA"/>
</dbReference>
<evidence type="ECO:0000256" key="1">
    <source>
        <dbReference type="ARBA" id="ARBA00007689"/>
    </source>
</evidence>
<reference evidence="3 4" key="1">
    <citation type="submission" date="2020-03" db="EMBL/GenBank/DDBJ databases">
        <title>WGS of actinomycetes isolated from Thailand.</title>
        <authorList>
            <person name="Thawai C."/>
        </authorList>
    </citation>
    <scope>NUCLEOTIDE SEQUENCE [LARGE SCALE GENOMIC DNA]</scope>
    <source>
        <strain evidence="3 4">PRB2-1</strain>
    </source>
</reference>
<dbReference type="InterPro" id="IPR011008">
    <property type="entry name" value="Dimeric_a/b-barrel"/>
</dbReference>
<comment type="similarity">
    <text evidence="1">Belongs to the YciI family.</text>
</comment>